<keyword evidence="3" id="KW-1185">Reference proteome</keyword>
<feature type="compositionally biased region" description="Polar residues" evidence="1">
    <location>
        <begin position="16"/>
        <end position="29"/>
    </location>
</feature>
<dbReference type="Proteomes" id="UP001497482">
    <property type="component" value="Chromosome 15"/>
</dbReference>
<protein>
    <submittedName>
        <fullName evidence="2">Uncharacterized protein</fullName>
    </submittedName>
</protein>
<evidence type="ECO:0000313" key="3">
    <source>
        <dbReference type="Proteomes" id="UP001497482"/>
    </source>
</evidence>
<sequence>MPTACTSIGSIKHSLQRGTGRSSSPVQNAAPQQLIAGEALIEHAWLYEAVGMARDDDVILENRAAVMSCGAFVCPVRGGQNPVTSTCSGFRGDQG</sequence>
<gene>
    <name evidence="2" type="ORF">KC01_LOCUS12706</name>
</gene>
<evidence type="ECO:0000313" key="2">
    <source>
        <dbReference type="EMBL" id="CAL1582005.1"/>
    </source>
</evidence>
<dbReference type="EMBL" id="OZ035837">
    <property type="protein sequence ID" value="CAL1582005.1"/>
    <property type="molecule type" value="Genomic_DNA"/>
</dbReference>
<accession>A0AAV2JX08</accession>
<organism evidence="2 3">
    <name type="scientific">Knipowitschia caucasica</name>
    <name type="common">Caucasian dwarf goby</name>
    <name type="synonym">Pomatoschistus caucasicus</name>
    <dbReference type="NCBI Taxonomy" id="637954"/>
    <lineage>
        <taxon>Eukaryota</taxon>
        <taxon>Metazoa</taxon>
        <taxon>Chordata</taxon>
        <taxon>Craniata</taxon>
        <taxon>Vertebrata</taxon>
        <taxon>Euteleostomi</taxon>
        <taxon>Actinopterygii</taxon>
        <taxon>Neopterygii</taxon>
        <taxon>Teleostei</taxon>
        <taxon>Neoteleostei</taxon>
        <taxon>Acanthomorphata</taxon>
        <taxon>Gobiaria</taxon>
        <taxon>Gobiiformes</taxon>
        <taxon>Gobioidei</taxon>
        <taxon>Gobiidae</taxon>
        <taxon>Gobiinae</taxon>
        <taxon>Knipowitschia</taxon>
    </lineage>
</organism>
<dbReference type="AlphaFoldDB" id="A0AAV2JX08"/>
<evidence type="ECO:0000256" key="1">
    <source>
        <dbReference type="SAM" id="MobiDB-lite"/>
    </source>
</evidence>
<name>A0AAV2JX08_KNICA</name>
<proteinExistence type="predicted"/>
<feature type="region of interest" description="Disordered" evidence="1">
    <location>
        <begin position="1"/>
        <end position="29"/>
    </location>
</feature>
<reference evidence="2 3" key="1">
    <citation type="submission" date="2024-04" db="EMBL/GenBank/DDBJ databases">
        <authorList>
            <person name="Waldvogel A.-M."/>
            <person name="Schoenle A."/>
        </authorList>
    </citation>
    <scope>NUCLEOTIDE SEQUENCE [LARGE SCALE GENOMIC DNA]</scope>
</reference>